<reference evidence="1" key="2">
    <citation type="journal article" date="2020" name="Nat. Commun.">
        <title>Large-scale genome sequencing of mycorrhizal fungi provides insights into the early evolution of symbiotic traits.</title>
        <authorList>
            <person name="Miyauchi S."/>
            <person name="Kiss E."/>
            <person name="Kuo A."/>
            <person name="Drula E."/>
            <person name="Kohler A."/>
            <person name="Sanchez-Garcia M."/>
            <person name="Morin E."/>
            <person name="Andreopoulos B."/>
            <person name="Barry K.W."/>
            <person name="Bonito G."/>
            <person name="Buee M."/>
            <person name="Carver A."/>
            <person name="Chen C."/>
            <person name="Cichocki N."/>
            <person name="Clum A."/>
            <person name="Culley D."/>
            <person name="Crous P.W."/>
            <person name="Fauchery L."/>
            <person name="Girlanda M."/>
            <person name="Hayes R.D."/>
            <person name="Keri Z."/>
            <person name="LaButti K."/>
            <person name="Lipzen A."/>
            <person name="Lombard V."/>
            <person name="Magnuson J."/>
            <person name="Maillard F."/>
            <person name="Murat C."/>
            <person name="Nolan M."/>
            <person name="Ohm R.A."/>
            <person name="Pangilinan J."/>
            <person name="Pereira M.F."/>
            <person name="Perotto S."/>
            <person name="Peter M."/>
            <person name="Pfister S."/>
            <person name="Riley R."/>
            <person name="Sitrit Y."/>
            <person name="Stielow J.B."/>
            <person name="Szollosi G."/>
            <person name="Zifcakova L."/>
            <person name="Stursova M."/>
            <person name="Spatafora J.W."/>
            <person name="Tedersoo L."/>
            <person name="Vaario L.M."/>
            <person name="Yamada A."/>
            <person name="Yan M."/>
            <person name="Wang P."/>
            <person name="Xu J."/>
            <person name="Bruns T."/>
            <person name="Baldrian P."/>
            <person name="Vilgalys R."/>
            <person name="Dunand C."/>
            <person name="Henrissat B."/>
            <person name="Grigoriev I.V."/>
            <person name="Hibbett D."/>
            <person name="Nagy L.G."/>
            <person name="Martin F.M."/>
        </authorList>
    </citation>
    <scope>NUCLEOTIDE SEQUENCE</scope>
    <source>
        <strain evidence="1">P2</strain>
    </source>
</reference>
<evidence type="ECO:0000313" key="2">
    <source>
        <dbReference type="Proteomes" id="UP000886501"/>
    </source>
</evidence>
<gene>
    <name evidence="1" type="ORF">BDM02DRAFT_3076641</name>
</gene>
<feature type="non-terminal residue" evidence="1">
    <location>
        <position position="60"/>
    </location>
</feature>
<comment type="caution">
    <text evidence="1">The sequence shown here is derived from an EMBL/GenBank/DDBJ whole genome shotgun (WGS) entry which is preliminary data.</text>
</comment>
<reference evidence="1" key="1">
    <citation type="submission" date="2019-10" db="EMBL/GenBank/DDBJ databases">
        <authorList>
            <consortium name="DOE Joint Genome Institute"/>
            <person name="Kuo A."/>
            <person name="Miyauchi S."/>
            <person name="Kiss E."/>
            <person name="Drula E."/>
            <person name="Kohler A."/>
            <person name="Sanchez-Garcia M."/>
            <person name="Andreopoulos B."/>
            <person name="Barry K.W."/>
            <person name="Bonito G."/>
            <person name="Buee M."/>
            <person name="Carver A."/>
            <person name="Chen C."/>
            <person name="Cichocki N."/>
            <person name="Clum A."/>
            <person name="Culley D."/>
            <person name="Crous P.W."/>
            <person name="Fauchery L."/>
            <person name="Girlanda M."/>
            <person name="Hayes R."/>
            <person name="Keri Z."/>
            <person name="Labutti K."/>
            <person name="Lipzen A."/>
            <person name="Lombard V."/>
            <person name="Magnuson J."/>
            <person name="Maillard F."/>
            <person name="Morin E."/>
            <person name="Murat C."/>
            <person name="Nolan M."/>
            <person name="Ohm R."/>
            <person name="Pangilinan J."/>
            <person name="Pereira M."/>
            <person name="Perotto S."/>
            <person name="Peter M."/>
            <person name="Riley R."/>
            <person name="Sitrit Y."/>
            <person name="Stielow B."/>
            <person name="Szollosi G."/>
            <person name="Zifcakova L."/>
            <person name="Stursova M."/>
            <person name="Spatafora J.W."/>
            <person name="Tedersoo L."/>
            <person name="Vaario L.-M."/>
            <person name="Yamada A."/>
            <person name="Yan M."/>
            <person name="Wang P."/>
            <person name="Xu J."/>
            <person name="Bruns T."/>
            <person name="Baldrian P."/>
            <person name="Vilgalys R."/>
            <person name="Henrissat B."/>
            <person name="Grigoriev I.V."/>
            <person name="Hibbett D."/>
            <person name="Nagy L.G."/>
            <person name="Martin F.M."/>
        </authorList>
    </citation>
    <scope>NUCLEOTIDE SEQUENCE</scope>
    <source>
        <strain evidence="1">P2</strain>
    </source>
</reference>
<evidence type="ECO:0000313" key="1">
    <source>
        <dbReference type="EMBL" id="KAF9648112.1"/>
    </source>
</evidence>
<sequence>VVQLDEAFIDFWRDTVADPISSDWPKFVIGELKHPLTLQRESSGSPINWIIIEEKFRRPT</sequence>
<keyword evidence="2" id="KW-1185">Reference proteome</keyword>
<organism evidence="1 2">
    <name type="scientific">Thelephora ganbajun</name>
    <name type="common">Ganba fungus</name>
    <dbReference type="NCBI Taxonomy" id="370292"/>
    <lineage>
        <taxon>Eukaryota</taxon>
        <taxon>Fungi</taxon>
        <taxon>Dikarya</taxon>
        <taxon>Basidiomycota</taxon>
        <taxon>Agaricomycotina</taxon>
        <taxon>Agaricomycetes</taxon>
        <taxon>Thelephorales</taxon>
        <taxon>Thelephoraceae</taxon>
        <taxon>Thelephora</taxon>
    </lineage>
</organism>
<protein>
    <submittedName>
        <fullName evidence="1">Uncharacterized protein</fullName>
    </submittedName>
</protein>
<name>A0ACB6ZEY0_THEGA</name>
<dbReference type="EMBL" id="MU118019">
    <property type="protein sequence ID" value="KAF9648112.1"/>
    <property type="molecule type" value="Genomic_DNA"/>
</dbReference>
<dbReference type="Proteomes" id="UP000886501">
    <property type="component" value="Unassembled WGS sequence"/>
</dbReference>
<feature type="non-terminal residue" evidence="1">
    <location>
        <position position="1"/>
    </location>
</feature>
<proteinExistence type="predicted"/>
<accession>A0ACB6ZEY0</accession>